<organism evidence="2 3">
    <name type="scientific">Bianquea renquensis</name>
    <dbReference type="NCBI Taxonomy" id="2763661"/>
    <lineage>
        <taxon>Bacteria</taxon>
        <taxon>Bacillati</taxon>
        <taxon>Bacillota</taxon>
        <taxon>Clostridia</taxon>
        <taxon>Eubacteriales</taxon>
        <taxon>Bianqueaceae</taxon>
        <taxon>Bianquea</taxon>
    </lineage>
</organism>
<reference evidence="2" key="1">
    <citation type="submission" date="2020-08" db="EMBL/GenBank/DDBJ databases">
        <title>Genome public.</title>
        <authorList>
            <person name="Liu C."/>
            <person name="Sun Q."/>
        </authorList>
    </citation>
    <scope>NUCLEOTIDE SEQUENCE</scope>
    <source>
        <strain evidence="2">NSJ-32</strain>
    </source>
</reference>
<dbReference type="EMBL" id="JACRSQ010000014">
    <property type="protein sequence ID" value="MBC8543968.1"/>
    <property type="molecule type" value="Genomic_DNA"/>
</dbReference>
<gene>
    <name evidence="2" type="ORF">H8730_10465</name>
</gene>
<dbReference type="AlphaFoldDB" id="A0A926DRM9"/>
<keyword evidence="1" id="KW-1133">Transmembrane helix</keyword>
<keyword evidence="3" id="KW-1185">Reference proteome</keyword>
<evidence type="ECO:0000313" key="3">
    <source>
        <dbReference type="Proteomes" id="UP000657006"/>
    </source>
</evidence>
<evidence type="ECO:0000313" key="2">
    <source>
        <dbReference type="EMBL" id="MBC8543968.1"/>
    </source>
</evidence>
<accession>A0A926DRM9</accession>
<feature type="transmembrane region" description="Helical" evidence="1">
    <location>
        <begin position="16"/>
        <end position="38"/>
    </location>
</feature>
<evidence type="ECO:0000256" key="1">
    <source>
        <dbReference type="SAM" id="Phobius"/>
    </source>
</evidence>
<sequence>MAAHERKKEEKSRTKWLLLFLLLLLLIASISITIWALFFRRVPTLAPDYAPRQEEPYAEDMGDDSDEKLTQVEGGGAVSLTYTTEVHIVLSEERATLYFANPSKSNQDMVLQILVQDVVIAQSGTILPGKQIEKLDLLEDAAAKLQPGGYNGEFVVLYYQPDTHEKTIVNTEIPVNITVES</sequence>
<comment type="caution">
    <text evidence="2">The sequence shown here is derived from an EMBL/GenBank/DDBJ whole genome shotgun (WGS) entry which is preliminary data.</text>
</comment>
<protein>
    <submittedName>
        <fullName evidence="2">Uncharacterized protein</fullName>
    </submittedName>
</protein>
<name>A0A926DRM9_9FIRM</name>
<dbReference type="RefSeq" id="WP_249289809.1">
    <property type="nucleotide sequence ID" value="NZ_JACRSQ010000014.1"/>
</dbReference>
<keyword evidence="1" id="KW-0812">Transmembrane</keyword>
<dbReference type="Proteomes" id="UP000657006">
    <property type="component" value="Unassembled WGS sequence"/>
</dbReference>
<proteinExistence type="predicted"/>
<keyword evidence="1" id="KW-0472">Membrane</keyword>